<dbReference type="Proteomes" id="UP000770661">
    <property type="component" value="Unassembled WGS sequence"/>
</dbReference>
<comment type="caution">
    <text evidence="1">The sequence shown here is derived from an EMBL/GenBank/DDBJ whole genome shotgun (WGS) entry which is preliminary data.</text>
</comment>
<organism evidence="1 2">
    <name type="scientific">Chionoecetes opilio</name>
    <name type="common">Atlantic snow crab</name>
    <name type="synonym">Cancer opilio</name>
    <dbReference type="NCBI Taxonomy" id="41210"/>
    <lineage>
        <taxon>Eukaryota</taxon>
        <taxon>Metazoa</taxon>
        <taxon>Ecdysozoa</taxon>
        <taxon>Arthropoda</taxon>
        <taxon>Crustacea</taxon>
        <taxon>Multicrustacea</taxon>
        <taxon>Malacostraca</taxon>
        <taxon>Eumalacostraca</taxon>
        <taxon>Eucarida</taxon>
        <taxon>Decapoda</taxon>
        <taxon>Pleocyemata</taxon>
        <taxon>Brachyura</taxon>
        <taxon>Eubrachyura</taxon>
        <taxon>Majoidea</taxon>
        <taxon>Majidae</taxon>
        <taxon>Chionoecetes</taxon>
    </lineage>
</organism>
<accession>A0A8J5CLW7</accession>
<reference evidence="1" key="1">
    <citation type="submission" date="2020-07" db="EMBL/GenBank/DDBJ databases">
        <title>The High-quality genome of the commercially important snow crab, Chionoecetes opilio.</title>
        <authorList>
            <person name="Jeong J.-H."/>
            <person name="Ryu S."/>
        </authorList>
    </citation>
    <scope>NUCLEOTIDE SEQUENCE</scope>
    <source>
        <strain evidence="1">MADBK_172401_WGS</strain>
        <tissue evidence="1">Digestive gland</tissue>
    </source>
</reference>
<sequence>MHSINASWKESMSAWCPRSRHVFWKQHTLTGSLAMPLSNTVTTRPYSSLFLLSRKPHFIFDTLFCLTCVRAGSPLIFKSTRRGKWSEETLLYKMDHSSITSFRHADNSTWSSHVRERHPYLINMNEDCRWECPHVNYHHVAVSTHALNVCVEGSAWGSIKVTENADILLLGILYYGGESS</sequence>
<gene>
    <name evidence="1" type="ORF">GWK47_017876</name>
</gene>
<evidence type="ECO:0000313" key="1">
    <source>
        <dbReference type="EMBL" id="KAG0712682.1"/>
    </source>
</evidence>
<evidence type="ECO:0000313" key="2">
    <source>
        <dbReference type="Proteomes" id="UP000770661"/>
    </source>
</evidence>
<dbReference type="EMBL" id="JACEEZ010022201">
    <property type="protein sequence ID" value="KAG0712682.1"/>
    <property type="molecule type" value="Genomic_DNA"/>
</dbReference>
<proteinExistence type="predicted"/>
<dbReference type="AlphaFoldDB" id="A0A8J5CLW7"/>
<name>A0A8J5CLW7_CHIOP</name>
<protein>
    <submittedName>
        <fullName evidence="1">Uncharacterized protein</fullName>
    </submittedName>
</protein>
<keyword evidence="2" id="KW-1185">Reference proteome</keyword>